<evidence type="ECO:0000313" key="2">
    <source>
        <dbReference type="EMBL" id="MBX63424.1"/>
    </source>
</evidence>
<dbReference type="AlphaFoldDB" id="A0A2P2Q904"/>
<feature type="region of interest" description="Disordered" evidence="1">
    <location>
        <begin position="1"/>
        <end position="21"/>
    </location>
</feature>
<dbReference type="EMBL" id="GGEC01082940">
    <property type="protein sequence ID" value="MBX63424.1"/>
    <property type="molecule type" value="Transcribed_RNA"/>
</dbReference>
<sequence>MLHQNAQRSFAHQQPKKAWRGQQSIECSYVFEINSVETVF</sequence>
<proteinExistence type="predicted"/>
<evidence type="ECO:0000256" key="1">
    <source>
        <dbReference type="SAM" id="MobiDB-lite"/>
    </source>
</evidence>
<accession>A0A2P2Q904</accession>
<organism evidence="2">
    <name type="scientific">Rhizophora mucronata</name>
    <name type="common">Asiatic mangrove</name>
    <dbReference type="NCBI Taxonomy" id="61149"/>
    <lineage>
        <taxon>Eukaryota</taxon>
        <taxon>Viridiplantae</taxon>
        <taxon>Streptophyta</taxon>
        <taxon>Embryophyta</taxon>
        <taxon>Tracheophyta</taxon>
        <taxon>Spermatophyta</taxon>
        <taxon>Magnoliopsida</taxon>
        <taxon>eudicotyledons</taxon>
        <taxon>Gunneridae</taxon>
        <taxon>Pentapetalae</taxon>
        <taxon>rosids</taxon>
        <taxon>fabids</taxon>
        <taxon>Malpighiales</taxon>
        <taxon>Rhizophoraceae</taxon>
        <taxon>Rhizophora</taxon>
    </lineage>
</organism>
<reference evidence="2" key="1">
    <citation type="submission" date="2018-02" db="EMBL/GenBank/DDBJ databases">
        <title>Rhizophora mucronata_Transcriptome.</title>
        <authorList>
            <person name="Meera S.P."/>
            <person name="Sreeshan A."/>
            <person name="Augustine A."/>
        </authorList>
    </citation>
    <scope>NUCLEOTIDE SEQUENCE</scope>
    <source>
        <tissue evidence="2">Leaf</tissue>
    </source>
</reference>
<name>A0A2P2Q904_RHIMU</name>
<feature type="compositionally biased region" description="Polar residues" evidence="1">
    <location>
        <begin position="1"/>
        <end position="12"/>
    </location>
</feature>
<protein>
    <submittedName>
        <fullName evidence="2">Uncharacterized protein</fullName>
    </submittedName>
</protein>